<proteinExistence type="predicted"/>
<feature type="region of interest" description="Disordered" evidence="1">
    <location>
        <begin position="37"/>
        <end position="69"/>
    </location>
</feature>
<dbReference type="Pfam" id="PF15306">
    <property type="entry name" value="LIN37"/>
    <property type="match status" value="1"/>
</dbReference>
<name>A0A7F5R8M3_AGRPL</name>
<sequence>MTKKRKLESSNQVKVEVKEENSDYLTAKVRLKGVLKQLTENEKSESDSSDDDNKGYRSHKKYDNKNKNELSQGTFRSTYVMKLFDRSVDLARFEEDTPLYPICRAWMANQPRNPNPQVVVKRRYSSPEPDSHLHLWNGHDIRDITVLPKPLTPFTSRVPSPLPEQKNQDKAEVNLNYNEKPPLSKDTLIRNHLQRWVNVKKKWIGTALKNEDRYKESMKILQTIYNKAQESME</sequence>
<dbReference type="KEGG" id="apln:108740772"/>
<evidence type="ECO:0000313" key="2">
    <source>
        <dbReference type="Proteomes" id="UP000192223"/>
    </source>
</evidence>
<dbReference type="GO" id="GO:0000122">
    <property type="term" value="P:negative regulation of transcription by RNA polymerase II"/>
    <property type="evidence" value="ECO:0007669"/>
    <property type="project" value="TreeGrafter"/>
</dbReference>
<dbReference type="FunCoup" id="A0A7F5R8M3">
    <property type="interactions" value="959"/>
</dbReference>
<protein>
    <submittedName>
        <fullName evidence="3">Protein lin-37 homolog</fullName>
    </submittedName>
</protein>
<dbReference type="PANTHER" id="PTHR31336:SF3">
    <property type="entry name" value="PROTEIN LIN-37 HOMOLOG"/>
    <property type="match status" value="1"/>
</dbReference>
<evidence type="ECO:0000313" key="3">
    <source>
        <dbReference type="RefSeq" id="XP_025832322.1"/>
    </source>
</evidence>
<gene>
    <name evidence="3" type="primary">LOC108740772</name>
</gene>
<dbReference type="OrthoDB" id="6287771at2759"/>
<feature type="compositionally biased region" description="Basic and acidic residues" evidence="1">
    <location>
        <begin position="39"/>
        <end position="68"/>
    </location>
</feature>
<dbReference type="CTD" id="37215"/>
<dbReference type="Proteomes" id="UP000192223">
    <property type="component" value="Unplaced"/>
</dbReference>
<dbReference type="InParanoid" id="A0A7F5R8M3"/>
<dbReference type="RefSeq" id="XP_025832322.1">
    <property type="nucleotide sequence ID" value="XM_025976537.1"/>
</dbReference>
<dbReference type="PANTHER" id="PTHR31336">
    <property type="entry name" value="LIN37 HOMOLOG"/>
    <property type="match status" value="1"/>
</dbReference>
<dbReference type="GO" id="GO:0031523">
    <property type="term" value="C:Myb complex"/>
    <property type="evidence" value="ECO:0007669"/>
    <property type="project" value="TreeGrafter"/>
</dbReference>
<dbReference type="GeneID" id="108740772"/>
<accession>A0A7F5R8M3</accession>
<dbReference type="GO" id="GO:0017053">
    <property type="term" value="C:transcription repressor complex"/>
    <property type="evidence" value="ECO:0007669"/>
    <property type="project" value="InterPro"/>
</dbReference>
<organism evidence="2 3">
    <name type="scientific">Agrilus planipennis</name>
    <name type="common">Emerald ash borer</name>
    <name type="synonym">Agrilus marcopoli</name>
    <dbReference type="NCBI Taxonomy" id="224129"/>
    <lineage>
        <taxon>Eukaryota</taxon>
        <taxon>Metazoa</taxon>
        <taxon>Ecdysozoa</taxon>
        <taxon>Arthropoda</taxon>
        <taxon>Hexapoda</taxon>
        <taxon>Insecta</taxon>
        <taxon>Pterygota</taxon>
        <taxon>Neoptera</taxon>
        <taxon>Endopterygota</taxon>
        <taxon>Coleoptera</taxon>
        <taxon>Polyphaga</taxon>
        <taxon>Elateriformia</taxon>
        <taxon>Buprestoidea</taxon>
        <taxon>Buprestidae</taxon>
        <taxon>Agrilinae</taxon>
        <taxon>Agrilus</taxon>
    </lineage>
</organism>
<dbReference type="InterPro" id="IPR028226">
    <property type="entry name" value="LIN37"/>
</dbReference>
<evidence type="ECO:0000256" key="1">
    <source>
        <dbReference type="SAM" id="MobiDB-lite"/>
    </source>
</evidence>
<reference evidence="3" key="1">
    <citation type="submission" date="2025-08" db="UniProtKB">
        <authorList>
            <consortium name="RefSeq"/>
        </authorList>
    </citation>
    <scope>IDENTIFICATION</scope>
    <source>
        <tissue evidence="3">Entire body</tissue>
    </source>
</reference>
<keyword evidence="2" id="KW-1185">Reference proteome</keyword>
<dbReference type="AlphaFoldDB" id="A0A7F5R8M3"/>